<organism evidence="2">
    <name type="scientific">termite gut metagenome</name>
    <dbReference type="NCBI Taxonomy" id="433724"/>
    <lineage>
        <taxon>unclassified sequences</taxon>
        <taxon>metagenomes</taxon>
        <taxon>organismal metagenomes</taxon>
    </lineage>
</organism>
<comment type="caution">
    <text evidence="2">The sequence shown here is derived from an EMBL/GenBank/DDBJ whole genome shotgun (WGS) entry which is preliminary data.</text>
</comment>
<proteinExistence type="predicted"/>
<dbReference type="EC" id="4.2.1.44" evidence="2"/>
<dbReference type="PANTHER" id="PTHR12110:SF41">
    <property type="entry name" value="INOSOSE DEHYDRATASE"/>
    <property type="match status" value="1"/>
</dbReference>
<dbReference type="InterPro" id="IPR050312">
    <property type="entry name" value="IolE/XylAMocC-like"/>
</dbReference>
<dbReference type="SUPFAM" id="SSF51658">
    <property type="entry name" value="Xylose isomerase-like"/>
    <property type="match status" value="1"/>
</dbReference>
<dbReference type="Gene3D" id="3.20.20.150">
    <property type="entry name" value="Divalent-metal-dependent TIM barrel enzymes"/>
    <property type="match status" value="1"/>
</dbReference>
<dbReference type="InterPro" id="IPR013022">
    <property type="entry name" value="Xyl_isomerase-like_TIM-brl"/>
</dbReference>
<accession>A0A5J4PU00</accession>
<reference evidence="2" key="1">
    <citation type="submission" date="2019-03" db="EMBL/GenBank/DDBJ databases">
        <title>Single cell metagenomics reveals metabolic interactions within the superorganism composed of flagellate Streblomastix strix and complex community of Bacteroidetes bacteria on its surface.</title>
        <authorList>
            <person name="Treitli S.C."/>
            <person name="Kolisko M."/>
            <person name="Husnik F."/>
            <person name="Keeling P."/>
            <person name="Hampl V."/>
        </authorList>
    </citation>
    <scope>NUCLEOTIDE SEQUENCE</scope>
    <source>
        <strain evidence="2">STM</strain>
    </source>
</reference>
<dbReference type="InterPro" id="IPR036237">
    <property type="entry name" value="Xyl_isomerase-like_sf"/>
</dbReference>
<dbReference type="EMBL" id="SNRY01006573">
    <property type="protein sequence ID" value="KAA6312291.1"/>
    <property type="molecule type" value="Genomic_DNA"/>
</dbReference>
<evidence type="ECO:0000259" key="1">
    <source>
        <dbReference type="Pfam" id="PF01261"/>
    </source>
</evidence>
<name>A0A5J4PU00_9ZZZZ</name>
<protein>
    <submittedName>
        <fullName evidence="2">Inosose dehydratase</fullName>
        <ecNumber evidence="2">4.2.1.44</ecNumber>
    </submittedName>
</protein>
<gene>
    <name evidence="2" type="ORF">EZS27_036751</name>
</gene>
<dbReference type="PANTHER" id="PTHR12110">
    <property type="entry name" value="HYDROXYPYRUVATE ISOMERASE"/>
    <property type="match status" value="1"/>
</dbReference>
<evidence type="ECO:0000313" key="2">
    <source>
        <dbReference type="EMBL" id="KAA6312291.1"/>
    </source>
</evidence>
<dbReference type="InterPro" id="IPR006311">
    <property type="entry name" value="TAT_signal"/>
</dbReference>
<feature type="domain" description="Xylose isomerase-like TIM barrel" evidence="1">
    <location>
        <begin position="66"/>
        <end position="293"/>
    </location>
</feature>
<sequence>MINRRTFLRNASLLTLGGILTGKAGRVTANPLISSIVAQPNASKVIGLQIYSLGRELYPDVAGGLKKVARMGYSTIELAGYGSNGKINNVEMADFKKMADDAGLKILSSHLNPPVSEYTASNKQQILDFWKKATDDHAKIGIKYLVQPGQPSTRSVEEVSYVGEIFNEAGKVVKAGGLSFGYHNHDLEFARVVPGGKEMITGRRFPRTTGIEIIYDALVRQTDPSLVLFELDVYWIIMGQQDPVEYMRKYADRIKLLHIKDKAVLGESGMMNFEQIFKQAYANGITDYFVELENVPAGTQFEGAKGCVDYLLKANFVR</sequence>
<dbReference type="PROSITE" id="PS51318">
    <property type="entry name" value="TAT"/>
    <property type="match status" value="1"/>
</dbReference>
<keyword evidence="2" id="KW-0456">Lyase</keyword>
<dbReference type="AlphaFoldDB" id="A0A5J4PU00"/>
<dbReference type="Pfam" id="PF01261">
    <property type="entry name" value="AP_endonuc_2"/>
    <property type="match status" value="1"/>
</dbReference>
<dbReference type="GO" id="GO:0050114">
    <property type="term" value="F:myo-inosose-2 dehydratase activity"/>
    <property type="evidence" value="ECO:0007669"/>
    <property type="project" value="UniProtKB-EC"/>
</dbReference>